<dbReference type="EMBL" id="CM010725">
    <property type="protein sequence ID" value="RZC82936.1"/>
    <property type="molecule type" value="Genomic_DNA"/>
</dbReference>
<protein>
    <submittedName>
        <fullName evidence="2">Uncharacterized protein</fullName>
    </submittedName>
</protein>
<dbReference type="AlphaFoldDB" id="A0A4Y7LCI9"/>
<gene>
    <name evidence="2" type="ORF">C5167_045723</name>
</gene>
<evidence type="ECO:0000313" key="3">
    <source>
        <dbReference type="Proteomes" id="UP000316621"/>
    </source>
</evidence>
<accession>A0A4Y7LCI9</accession>
<keyword evidence="3" id="KW-1185">Reference proteome</keyword>
<reference evidence="2 3" key="1">
    <citation type="journal article" date="2018" name="Science">
        <title>The opium poppy genome and morphinan production.</title>
        <authorList>
            <person name="Guo L."/>
            <person name="Winzer T."/>
            <person name="Yang X."/>
            <person name="Li Y."/>
            <person name="Ning Z."/>
            <person name="He Z."/>
            <person name="Teodor R."/>
            <person name="Lu Y."/>
            <person name="Bowser T.A."/>
            <person name="Graham I.A."/>
            <person name="Ye K."/>
        </authorList>
    </citation>
    <scope>NUCLEOTIDE SEQUENCE [LARGE SCALE GENOMIC DNA]</scope>
    <source>
        <strain evidence="3">cv. HN1</strain>
        <tissue evidence="2">Leaves</tissue>
    </source>
</reference>
<evidence type="ECO:0000256" key="1">
    <source>
        <dbReference type="SAM" id="MobiDB-lite"/>
    </source>
</evidence>
<dbReference type="Gramene" id="RZC82936">
    <property type="protein sequence ID" value="RZC82936"/>
    <property type="gene ID" value="C5167_045723"/>
</dbReference>
<dbReference type="Proteomes" id="UP000316621">
    <property type="component" value="Chromosome 11"/>
</dbReference>
<organism evidence="2 3">
    <name type="scientific">Papaver somniferum</name>
    <name type="common">Opium poppy</name>
    <dbReference type="NCBI Taxonomy" id="3469"/>
    <lineage>
        <taxon>Eukaryota</taxon>
        <taxon>Viridiplantae</taxon>
        <taxon>Streptophyta</taxon>
        <taxon>Embryophyta</taxon>
        <taxon>Tracheophyta</taxon>
        <taxon>Spermatophyta</taxon>
        <taxon>Magnoliopsida</taxon>
        <taxon>Ranunculales</taxon>
        <taxon>Papaveraceae</taxon>
        <taxon>Papaveroideae</taxon>
        <taxon>Papaver</taxon>
    </lineage>
</organism>
<sequence length="176" mass="19517">MNSSQKTVTDKSTETEPQVLSSVQTLSDMDPVAVLMPQLETQTKLGGQKDELVKMPETETLLKCEAATEFNATMAKCEAPTSCKITPALEHNLAGHLFEDGRHQQGTVLNEKFEHVGGFSVLMRQVPLYKQIWLKYGHIATSQVLMDSYSGQVSVVTDIMNSVLNMKQQRVSELSK</sequence>
<feature type="region of interest" description="Disordered" evidence="1">
    <location>
        <begin position="1"/>
        <end position="21"/>
    </location>
</feature>
<evidence type="ECO:0000313" key="2">
    <source>
        <dbReference type="EMBL" id="RZC82936.1"/>
    </source>
</evidence>
<name>A0A4Y7LCI9_PAPSO</name>
<proteinExistence type="predicted"/>